<comment type="caution">
    <text evidence="1">The sequence shown here is derived from an EMBL/GenBank/DDBJ whole genome shotgun (WGS) entry which is preliminary data.</text>
</comment>
<reference evidence="1" key="2">
    <citation type="submission" date="2022-01" db="EMBL/GenBank/DDBJ databases">
        <authorList>
            <person name="Yamashiro T."/>
            <person name="Shiraishi A."/>
            <person name="Satake H."/>
            <person name="Nakayama K."/>
        </authorList>
    </citation>
    <scope>NUCLEOTIDE SEQUENCE</scope>
</reference>
<protein>
    <recommendedName>
        <fullName evidence="3">Reverse transcriptase/retrotransposon-derived protein RNase H-like domain-containing protein</fullName>
    </recommendedName>
</protein>
<keyword evidence="2" id="KW-1185">Reference proteome</keyword>
<dbReference type="EMBL" id="BQNB010017881">
    <property type="protein sequence ID" value="GJT68255.1"/>
    <property type="molecule type" value="Genomic_DNA"/>
</dbReference>
<sequence>MSGHYGLLPLLEERFIWKFNLPNCNRFGLTSSWTVSTKKCQTGASKIRSPRRRIVVLGFRVLVMIPAECDMFRVVVKIRTFHGTCCPKAGEPATRLLCRYELEDPEFVSPEIRSFQGLAGTTEDEAFQILEGETMQCPVLALPDDFVVYCVHQTGFGCVLMQRSKVIAYASRTVEEA</sequence>
<proteinExistence type="predicted"/>
<evidence type="ECO:0000313" key="2">
    <source>
        <dbReference type="Proteomes" id="UP001151760"/>
    </source>
</evidence>
<evidence type="ECO:0000313" key="1">
    <source>
        <dbReference type="EMBL" id="GJT68255.1"/>
    </source>
</evidence>
<reference evidence="1" key="1">
    <citation type="journal article" date="2022" name="Int. J. Mol. Sci.">
        <title>Draft Genome of Tanacetum Coccineum: Genomic Comparison of Closely Related Tanacetum-Family Plants.</title>
        <authorList>
            <person name="Yamashiro T."/>
            <person name="Shiraishi A."/>
            <person name="Nakayama K."/>
            <person name="Satake H."/>
        </authorList>
    </citation>
    <scope>NUCLEOTIDE SEQUENCE</scope>
</reference>
<dbReference type="Proteomes" id="UP001151760">
    <property type="component" value="Unassembled WGS sequence"/>
</dbReference>
<evidence type="ECO:0008006" key="3">
    <source>
        <dbReference type="Google" id="ProtNLM"/>
    </source>
</evidence>
<accession>A0ABQ5FY10</accession>
<name>A0ABQ5FY10_9ASTR</name>
<gene>
    <name evidence="1" type="ORF">Tco_1019735</name>
</gene>
<organism evidence="1 2">
    <name type="scientific">Tanacetum coccineum</name>
    <dbReference type="NCBI Taxonomy" id="301880"/>
    <lineage>
        <taxon>Eukaryota</taxon>
        <taxon>Viridiplantae</taxon>
        <taxon>Streptophyta</taxon>
        <taxon>Embryophyta</taxon>
        <taxon>Tracheophyta</taxon>
        <taxon>Spermatophyta</taxon>
        <taxon>Magnoliopsida</taxon>
        <taxon>eudicotyledons</taxon>
        <taxon>Gunneridae</taxon>
        <taxon>Pentapetalae</taxon>
        <taxon>asterids</taxon>
        <taxon>campanulids</taxon>
        <taxon>Asterales</taxon>
        <taxon>Asteraceae</taxon>
        <taxon>Asteroideae</taxon>
        <taxon>Anthemideae</taxon>
        <taxon>Anthemidinae</taxon>
        <taxon>Tanacetum</taxon>
    </lineage>
</organism>